<dbReference type="EMBL" id="WMIF01000033">
    <property type="protein sequence ID" value="MTH36287.1"/>
    <property type="molecule type" value="Genomic_DNA"/>
</dbReference>
<gene>
    <name evidence="1" type="ORF">GL279_16955</name>
</gene>
<evidence type="ECO:0000313" key="1">
    <source>
        <dbReference type="EMBL" id="MTH36287.1"/>
    </source>
</evidence>
<evidence type="ECO:0000313" key="2">
    <source>
        <dbReference type="Proteomes" id="UP000442533"/>
    </source>
</evidence>
<reference evidence="1 2" key="1">
    <citation type="submission" date="2019-11" db="EMBL/GenBank/DDBJ databases">
        <authorList>
            <person name="Dong K."/>
        </authorList>
    </citation>
    <scope>NUCLEOTIDE SEQUENCE [LARGE SCALE GENOMIC DNA]</scope>
    <source>
        <strain evidence="1 2">JCM 17370</strain>
    </source>
</reference>
<protein>
    <recommendedName>
        <fullName evidence="3">DUF1127 domain-containing protein</fullName>
    </recommendedName>
</protein>
<proteinExistence type="predicted"/>
<dbReference type="Proteomes" id="UP000442533">
    <property type="component" value="Unassembled WGS sequence"/>
</dbReference>
<accession>A0A844HB11</accession>
<sequence length="80" mass="8527">MAGLTIGGVVQARVRLHLRGIETTGQTGKAMTAFRFIQSLFGTFRAAIHAAAAADMHRTPAARDLDRLGISPAAFRAIHL</sequence>
<name>A0A844HB11_9RHOB</name>
<comment type="caution">
    <text evidence="1">The sequence shown here is derived from an EMBL/GenBank/DDBJ whole genome shotgun (WGS) entry which is preliminary data.</text>
</comment>
<keyword evidence="2" id="KW-1185">Reference proteome</keyword>
<evidence type="ECO:0008006" key="3">
    <source>
        <dbReference type="Google" id="ProtNLM"/>
    </source>
</evidence>
<organism evidence="1 2">
    <name type="scientific">Paracoccus limosus</name>
    <dbReference type="NCBI Taxonomy" id="913252"/>
    <lineage>
        <taxon>Bacteria</taxon>
        <taxon>Pseudomonadati</taxon>
        <taxon>Pseudomonadota</taxon>
        <taxon>Alphaproteobacteria</taxon>
        <taxon>Rhodobacterales</taxon>
        <taxon>Paracoccaceae</taxon>
        <taxon>Paracoccus</taxon>
    </lineage>
</organism>
<dbReference type="AlphaFoldDB" id="A0A844HB11"/>